<evidence type="ECO:0000256" key="2">
    <source>
        <dbReference type="ARBA" id="ARBA00010271"/>
    </source>
</evidence>
<keyword evidence="3" id="KW-0735">Signal-anchor</keyword>
<dbReference type="EnsemblPlants" id="Pp3c17_22930V3.4">
    <property type="protein sequence ID" value="Pp3c17_22930V3.4"/>
    <property type="gene ID" value="Pp3c17_22930"/>
</dbReference>
<evidence type="ECO:0000256" key="3">
    <source>
        <dbReference type="ARBA" id="ARBA00022968"/>
    </source>
</evidence>
<feature type="domain" description="Exostosin GT47" evidence="6">
    <location>
        <begin position="88"/>
        <end position="372"/>
    </location>
</feature>
<evidence type="ECO:0000313" key="8">
    <source>
        <dbReference type="EnsemblPlants" id="Pp3c17_22930V3.1"/>
    </source>
</evidence>
<evidence type="ECO:0000259" key="6">
    <source>
        <dbReference type="Pfam" id="PF03016"/>
    </source>
</evidence>
<dbReference type="Proteomes" id="UP000006727">
    <property type="component" value="Chromosome 17"/>
</dbReference>
<dbReference type="Gramene" id="Pp3c17_22930V3.3">
    <property type="protein sequence ID" value="Pp3c17_22930V3.3"/>
    <property type="gene ID" value="Pp3c17_22930"/>
</dbReference>
<dbReference type="EnsemblPlants" id="Pp3c17_22930V3.2">
    <property type="protein sequence ID" value="Pp3c17_22930V3.2"/>
    <property type="gene ID" value="Pp3c17_22930"/>
</dbReference>
<keyword evidence="4" id="KW-0333">Golgi apparatus</keyword>
<reference evidence="7 9" key="2">
    <citation type="journal article" date="2018" name="Plant J.">
        <title>The Physcomitrella patens chromosome-scale assembly reveals moss genome structure and evolution.</title>
        <authorList>
            <person name="Lang D."/>
            <person name="Ullrich K.K."/>
            <person name="Murat F."/>
            <person name="Fuchs J."/>
            <person name="Jenkins J."/>
            <person name="Haas F.B."/>
            <person name="Piednoel M."/>
            <person name="Gundlach H."/>
            <person name="Van Bel M."/>
            <person name="Meyberg R."/>
            <person name="Vives C."/>
            <person name="Morata J."/>
            <person name="Symeonidi A."/>
            <person name="Hiss M."/>
            <person name="Muchero W."/>
            <person name="Kamisugi Y."/>
            <person name="Saleh O."/>
            <person name="Blanc G."/>
            <person name="Decker E.L."/>
            <person name="van Gessel N."/>
            <person name="Grimwood J."/>
            <person name="Hayes R.D."/>
            <person name="Graham S.W."/>
            <person name="Gunter L.E."/>
            <person name="McDaniel S.F."/>
            <person name="Hoernstein S.N.W."/>
            <person name="Larsson A."/>
            <person name="Li F.W."/>
            <person name="Perroud P.F."/>
            <person name="Phillips J."/>
            <person name="Ranjan P."/>
            <person name="Rokshar D.S."/>
            <person name="Rothfels C.J."/>
            <person name="Schneider L."/>
            <person name="Shu S."/>
            <person name="Stevenson D.W."/>
            <person name="Thummler F."/>
            <person name="Tillich M."/>
            <person name="Villarreal Aguilar J.C."/>
            <person name="Widiez T."/>
            <person name="Wong G.K."/>
            <person name="Wymore A."/>
            <person name="Zhang Y."/>
            <person name="Zimmer A.D."/>
            <person name="Quatrano R.S."/>
            <person name="Mayer K.F.X."/>
            <person name="Goodstein D."/>
            <person name="Casacuberta J.M."/>
            <person name="Vandepoele K."/>
            <person name="Reski R."/>
            <person name="Cuming A.C."/>
            <person name="Tuskan G.A."/>
            <person name="Maumus F."/>
            <person name="Salse J."/>
            <person name="Schmutz J."/>
            <person name="Rensing S.A."/>
        </authorList>
    </citation>
    <scope>NUCLEOTIDE SEQUENCE [LARGE SCALE GENOMIC DNA]</scope>
    <source>
        <strain evidence="8 9">cv. Gransden 2004</strain>
    </source>
</reference>
<dbReference type="GO" id="GO:0000139">
    <property type="term" value="C:Golgi membrane"/>
    <property type="evidence" value="ECO:0007669"/>
    <property type="project" value="UniProtKB-SubCell"/>
</dbReference>
<organism evidence="7">
    <name type="scientific">Physcomitrium patens</name>
    <name type="common">Spreading-leaved earth moss</name>
    <name type="synonym">Physcomitrella patens</name>
    <dbReference type="NCBI Taxonomy" id="3218"/>
    <lineage>
        <taxon>Eukaryota</taxon>
        <taxon>Viridiplantae</taxon>
        <taxon>Streptophyta</taxon>
        <taxon>Embryophyta</taxon>
        <taxon>Bryophyta</taxon>
        <taxon>Bryophytina</taxon>
        <taxon>Bryopsida</taxon>
        <taxon>Funariidae</taxon>
        <taxon>Funariales</taxon>
        <taxon>Funariaceae</taxon>
        <taxon>Physcomitrium</taxon>
    </lineage>
</organism>
<dbReference type="GeneID" id="112294684"/>
<dbReference type="OrthoDB" id="2014672at2759"/>
<evidence type="ECO:0000256" key="4">
    <source>
        <dbReference type="ARBA" id="ARBA00023034"/>
    </source>
</evidence>
<evidence type="ECO:0000256" key="1">
    <source>
        <dbReference type="ARBA" id="ARBA00004323"/>
    </source>
</evidence>
<accession>A9SDP0</accession>
<dbReference type="Gramene" id="Pp3c17_22930V3.2">
    <property type="protein sequence ID" value="Pp3c17_22930V3.2"/>
    <property type="gene ID" value="Pp3c17_22930"/>
</dbReference>
<proteinExistence type="inferred from homology"/>
<keyword evidence="5" id="KW-1133">Transmembrane helix</keyword>
<dbReference type="EnsemblPlants" id="Pp3c17_22930V3.3">
    <property type="protein sequence ID" value="Pp3c17_22930V3.3"/>
    <property type="gene ID" value="Pp3c17_22930"/>
</dbReference>
<dbReference type="PANTHER" id="PTHR11062">
    <property type="entry name" value="EXOSTOSIN HEPARAN SULFATE GLYCOSYLTRANSFERASE -RELATED"/>
    <property type="match status" value="1"/>
</dbReference>
<keyword evidence="5" id="KW-0812">Transmembrane</keyword>
<dbReference type="InterPro" id="IPR004263">
    <property type="entry name" value="Exostosin"/>
</dbReference>
<feature type="transmembrane region" description="Helical" evidence="5">
    <location>
        <begin position="18"/>
        <end position="38"/>
    </location>
</feature>
<dbReference type="eggNOG" id="KOG1021">
    <property type="taxonomic scope" value="Eukaryota"/>
</dbReference>
<dbReference type="RefSeq" id="XP_024401190.1">
    <property type="nucleotide sequence ID" value="XM_024545422.2"/>
</dbReference>
<dbReference type="PaxDb" id="3218-PP1S68_175V6.1"/>
<keyword evidence="5" id="KW-0472">Membrane</keyword>
<dbReference type="AlphaFoldDB" id="A9SDP0"/>
<evidence type="ECO:0000256" key="5">
    <source>
        <dbReference type="SAM" id="Phobius"/>
    </source>
</evidence>
<dbReference type="GO" id="GO:0016757">
    <property type="term" value="F:glycosyltransferase activity"/>
    <property type="evidence" value="ECO:0007669"/>
    <property type="project" value="InterPro"/>
</dbReference>
<reference evidence="8" key="3">
    <citation type="submission" date="2020-12" db="UniProtKB">
        <authorList>
            <consortium name="EnsemblPlants"/>
        </authorList>
    </citation>
    <scope>IDENTIFICATION</scope>
</reference>
<dbReference type="PANTHER" id="PTHR11062:SF329">
    <property type="entry name" value="EXOSTOSIN GT47 DOMAIN-CONTAINING PROTEIN"/>
    <property type="match status" value="1"/>
</dbReference>
<dbReference type="Gramene" id="Pp3c17_22930V3.4">
    <property type="protein sequence ID" value="Pp3c17_22930V3.4"/>
    <property type="gene ID" value="Pp3c17_22930"/>
</dbReference>
<comment type="similarity">
    <text evidence="2">Belongs to the glycosyltransferase 47 family.</text>
</comment>
<keyword evidence="9" id="KW-1185">Reference proteome</keyword>
<dbReference type="HOGENOM" id="CLU_013906_5_1_1"/>
<dbReference type="Pfam" id="PF03016">
    <property type="entry name" value="Exostosin_GT47"/>
    <property type="match status" value="1"/>
</dbReference>
<dbReference type="EnsemblPlants" id="Pp3c17_22930V3.1">
    <property type="protein sequence ID" value="Pp3c17_22930V3.1"/>
    <property type="gene ID" value="Pp3c17_22930"/>
</dbReference>
<sequence>MSTLKEAPTPKISPYLQFLYGLFNFIILGLMIVSFVSVGNYAKSSEVQATNATKSPVFLHPKPLKTITRDVDSLDPVYSSVGDRISNKFSSCSMDSCFDYSRCDNAEELLIYLYDTLDSQTWYFKDALERSPYYTADPEKACLYFVTVDRRAEKIPSLPTLPYWNHGLNHVIVSISDFWVQRKATPVETIEMASTMTSIAHHASYRAGFDISVALPQKRSYSDVQGLKAFERKYFLTFTGMQFLGSSGSRINPVLRSMHNGEDVIIAITCKQDPNSEALLSRPELRAECVQDQSVYEQYTTRELMDSTFGLVQAGRGSSSSRLLEVLSAGSIPVVISDNFVLPFESLLDWRRCLLVFPSSQMQRIVRTLRSLSKGEIEFRREHCLYIYRDFLADDAKIVDTTVMALKARFFGVLPKLNPKVPLRPRHMTTEHDFVDSL</sequence>
<name>A9SDP0_PHYPA</name>
<protein>
    <recommendedName>
        <fullName evidence="6">Exostosin GT47 domain-containing protein</fullName>
    </recommendedName>
</protein>
<evidence type="ECO:0000313" key="9">
    <source>
        <dbReference type="Proteomes" id="UP000006727"/>
    </source>
</evidence>
<reference evidence="7 9" key="1">
    <citation type="journal article" date="2008" name="Science">
        <title>The Physcomitrella genome reveals evolutionary insights into the conquest of land by plants.</title>
        <authorList>
            <person name="Rensing S."/>
            <person name="Lang D."/>
            <person name="Zimmer A."/>
            <person name="Terry A."/>
            <person name="Salamov A."/>
            <person name="Shapiro H."/>
            <person name="Nishiyama T."/>
            <person name="Perroud P.-F."/>
            <person name="Lindquist E."/>
            <person name="Kamisugi Y."/>
            <person name="Tanahashi T."/>
            <person name="Sakakibara K."/>
            <person name="Fujita T."/>
            <person name="Oishi K."/>
            <person name="Shin-I T."/>
            <person name="Kuroki Y."/>
            <person name="Toyoda A."/>
            <person name="Suzuki Y."/>
            <person name="Hashimoto A."/>
            <person name="Yamaguchi K."/>
            <person name="Sugano A."/>
            <person name="Kohara Y."/>
            <person name="Fujiyama A."/>
            <person name="Anterola A."/>
            <person name="Aoki S."/>
            <person name="Ashton N."/>
            <person name="Barbazuk W.B."/>
            <person name="Barker E."/>
            <person name="Bennetzen J."/>
            <person name="Bezanilla M."/>
            <person name="Blankenship R."/>
            <person name="Cho S.H."/>
            <person name="Dutcher S."/>
            <person name="Estelle M."/>
            <person name="Fawcett J.A."/>
            <person name="Gundlach H."/>
            <person name="Hanada K."/>
            <person name="Heyl A."/>
            <person name="Hicks K.A."/>
            <person name="Hugh J."/>
            <person name="Lohr M."/>
            <person name="Mayer K."/>
            <person name="Melkozernov A."/>
            <person name="Murata T."/>
            <person name="Nelson D."/>
            <person name="Pils B."/>
            <person name="Prigge M."/>
            <person name="Reiss B."/>
            <person name="Renner T."/>
            <person name="Rombauts S."/>
            <person name="Rushton P."/>
            <person name="Sanderfoot A."/>
            <person name="Schween G."/>
            <person name="Shiu S.-H."/>
            <person name="Stueber K."/>
            <person name="Theodoulou F.L."/>
            <person name="Tu H."/>
            <person name="Van de Peer Y."/>
            <person name="Verrier P.J."/>
            <person name="Waters E."/>
            <person name="Wood A."/>
            <person name="Yang L."/>
            <person name="Cove D."/>
            <person name="Cuming A."/>
            <person name="Hasebe M."/>
            <person name="Lucas S."/>
            <person name="Mishler D.B."/>
            <person name="Reski R."/>
            <person name="Grigoriev I."/>
            <person name="Quatrano R.S."/>
            <person name="Boore J.L."/>
        </authorList>
    </citation>
    <scope>NUCLEOTIDE SEQUENCE [LARGE SCALE GENOMIC DNA]</scope>
    <source>
        <strain evidence="8 9">cv. Gransden 2004</strain>
    </source>
</reference>
<comment type="subcellular location">
    <subcellularLocation>
        <location evidence="1">Golgi apparatus membrane</location>
        <topology evidence="1">Single-pass type II membrane protein</topology>
    </subcellularLocation>
</comment>
<gene>
    <name evidence="8" type="primary">LOC112294684</name>
    <name evidence="7" type="ORF">PHYPA_022511</name>
</gene>
<evidence type="ECO:0000313" key="7">
    <source>
        <dbReference type="EMBL" id="PNR36660.1"/>
    </source>
</evidence>
<dbReference type="EMBL" id="ABEU02000017">
    <property type="protein sequence ID" value="PNR36660.1"/>
    <property type="molecule type" value="Genomic_DNA"/>
</dbReference>
<dbReference type="InterPro" id="IPR040911">
    <property type="entry name" value="Exostosin_GT47"/>
</dbReference>
<dbReference type="Gramene" id="Pp3c17_22930V3.1">
    <property type="protein sequence ID" value="Pp3c17_22930V3.1"/>
    <property type="gene ID" value="Pp3c17_22930"/>
</dbReference>